<dbReference type="Pfam" id="PF06429">
    <property type="entry name" value="Flg_bbr_C"/>
    <property type="match status" value="1"/>
</dbReference>
<dbReference type="PANTHER" id="PTHR30033:SF1">
    <property type="entry name" value="FLAGELLAR HOOK-ASSOCIATED PROTEIN 1"/>
    <property type="match status" value="1"/>
</dbReference>
<evidence type="ECO:0000259" key="10">
    <source>
        <dbReference type="Pfam" id="PF22638"/>
    </source>
</evidence>
<dbReference type="PRINTS" id="PR01005">
    <property type="entry name" value="FLGHOOKAP1"/>
</dbReference>
<keyword evidence="11" id="KW-0969">Cilium</keyword>
<dbReference type="PANTHER" id="PTHR30033">
    <property type="entry name" value="FLAGELLAR HOOK-ASSOCIATED PROTEIN 1"/>
    <property type="match status" value="1"/>
</dbReference>
<dbReference type="GO" id="GO:0005576">
    <property type="term" value="C:extracellular region"/>
    <property type="evidence" value="ECO:0007669"/>
    <property type="project" value="UniProtKB-SubCell"/>
</dbReference>
<comment type="similarity">
    <text evidence="3 7">Belongs to the flagella basal body rod proteins family.</text>
</comment>
<keyword evidence="11" id="KW-0966">Cell projection</keyword>
<dbReference type="AlphaFoldDB" id="A0A2S7N2B1"/>
<dbReference type="GO" id="GO:0009424">
    <property type="term" value="C:bacterial-type flagellum hook"/>
    <property type="evidence" value="ECO:0007669"/>
    <property type="project" value="UniProtKB-UniRule"/>
</dbReference>
<dbReference type="GO" id="GO:0005198">
    <property type="term" value="F:structural molecule activity"/>
    <property type="evidence" value="ECO:0007669"/>
    <property type="project" value="UniProtKB-UniRule"/>
</dbReference>
<comment type="subcellular location">
    <subcellularLocation>
        <location evidence="1 7">Bacterial flagellum</location>
    </subcellularLocation>
    <subcellularLocation>
        <location evidence="2 7">Secreted</location>
    </subcellularLocation>
</comment>
<keyword evidence="6 7" id="KW-0975">Bacterial flagellum</keyword>
<protein>
    <recommendedName>
        <fullName evidence="4 7">Flagellar hook-associated protein 1</fullName>
        <shortName evidence="7">HAP1</shortName>
    </recommendedName>
</protein>
<evidence type="ECO:0000256" key="7">
    <source>
        <dbReference type="RuleBase" id="RU362065"/>
    </source>
</evidence>
<dbReference type="GO" id="GO:0044780">
    <property type="term" value="P:bacterial-type flagellum assembly"/>
    <property type="evidence" value="ECO:0007669"/>
    <property type="project" value="InterPro"/>
</dbReference>
<keyword evidence="12" id="KW-1185">Reference proteome</keyword>
<dbReference type="Proteomes" id="UP000239663">
    <property type="component" value="Unassembled WGS sequence"/>
</dbReference>
<evidence type="ECO:0000256" key="3">
    <source>
        <dbReference type="ARBA" id="ARBA00009677"/>
    </source>
</evidence>
<feature type="domain" description="Flagellar basal-body/hook protein C-terminal" evidence="9">
    <location>
        <begin position="475"/>
        <end position="513"/>
    </location>
</feature>
<dbReference type="InterPro" id="IPR010930">
    <property type="entry name" value="Flg_bb/hook_C_dom"/>
</dbReference>
<organism evidence="11 12">
    <name type="scientific">Pradoshia eiseniae</name>
    <dbReference type="NCBI Taxonomy" id="2064768"/>
    <lineage>
        <taxon>Bacteria</taxon>
        <taxon>Bacillati</taxon>
        <taxon>Bacillota</taxon>
        <taxon>Bacilli</taxon>
        <taxon>Bacillales</taxon>
        <taxon>Bacillaceae</taxon>
        <taxon>Pradoshia</taxon>
    </lineage>
</organism>
<dbReference type="Pfam" id="PF00460">
    <property type="entry name" value="Flg_bb_rod"/>
    <property type="match status" value="1"/>
</dbReference>
<proteinExistence type="inferred from homology"/>
<evidence type="ECO:0000259" key="9">
    <source>
        <dbReference type="Pfam" id="PF06429"/>
    </source>
</evidence>
<evidence type="ECO:0000313" key="11">
    <source>
        <dbReference type="EMBL" id="PQD96231.1"/>
    </source>
</evidence>
<evidence type="ECO:0000256" key="2">
    <source>
        <dbReference type="ARBA" id="ARBA00004613"/>
    </source>
</evidence>
<dbReference type="SUPFAM" id="SSF64518">
    <property type="entry name" value="Phase 1 flagellin"/>
    <property type="match status" value="1"/>
</dbReference>
<evidence type="ECO:0000259" key="8">
    <source>
        <dbReference type="Pfam" id="PF00460"/>
    </source>
</evidence>
<dbReference type="Pfam" id="PF22638">
    <property type="entry name" value="FlgK_D1"/>
    <property type="match status" value="1"/>
</dbReference>
<evidence type="ECO:0000256" key="5">
    <source>
        <dbReference type="ARBA" id="ARBA00022525"/>
    </source>
</evidence>
<reference evidence="11 12" key="1">
    <citation type="submission" date="2017-12" db="EMBL/GenBank/DDBJ databases">
        <title>Taxonomic description and draft genome of Pradoshia cofamensis Gen. nov., sp. nov., a thermotolerant bacillale isolated from anterior gut of earthworm Eisenia fetida.</title>
        <authorList>
            <person name="Saha T."/>
            <person name="Chakraborty R."/>
        </authorList>
    </citation>
    <scope>NUCLEOTIDE SEQUENCE [LARGE SCALE GENOMIC DNA]</scope>
    <source>
        <strain evidence="11 12">EAG3</strain>
    </source>
</reference>
<keyword evidence="11" id="KW-0282">Flagellum</keyword>
<dbReference type="OrthoDB" id="9802553at2"/>
<sequence length="520" mass="55304">MTSTFHGLETAKRGLVAQQTALSVVGHNIANANTLGYSRQRVNQTAGAAYPSPGLNRAQMAGQLGTGVQAESIQRIRDHFLDAQYRNESSKLGYYGTAHNVMTEIEGVMNELDDTGLANSIDTFWQSLQDLAANSVNAGAKAIVRERGIALAGTFNYLSESLQMVRSNLESELQVTVKEINGLLEGIDNLNKQIDLVEPNGALPNDLYDARDNLIDELSGKLSIKVEYVSNGGNASAQAAGTAVIHFLNGTESTTTLVDKAGYSVISVTQAGDDSAVDTVIIGDSAIAASDFVSKGKLLAMMEGYGYMDADGNVKGEVTDMMQELDQMAFIFATEFNKVHKAGLSVNEISYGNTDTLFFSEEDGGSEPADAKGFAGRIQVADAIIDSIDNLATATTSSPIKGDGANVLNLANVIYAEFNYKDAGGNDSPTVEKSSLIGYLQKVIGEMGGKTQTADRLSSNSETLLQSVLDKRSSVSGVSLDEEMTNLVQFQQAYNASARMVTLLDECLDRIINGLGLGGR</sequence>
<comment type="caution">
    <text evidence="11">The sequence shown here is derived from an EMBL/GenBank/DDBJ whole genome shotgun (WGS) entry which is preliminary data.</text>
</comment>
<keyword evidence="5 7" id="KW-0964">Secreted</keyword>
<evidence type="ECO:0000256" key="4">
    <source>
        <dbReference type="ARBA" id="ARBA00016244"/>
    </source>
</evidence>
<dbReference type="InterPro" id="IPR002371">
    <property type="entry name" value="FlgK"/>
</dbReference>
<feature type="domain" description="Flagellar basal body rod protein N-terminal" evidence="8">
    <location>
        <begin position="8"/>
        <end position="37"/>
    </location>
</feature>
<feature type="domain" description="Flagellar hook-associated protein FlgK helical" evidence="10">
    <location>
        <begin position="102"/>
        <end position="348"/>
    </location>
</feature>
<accession>A0A2S7N2B1</accession>
<evidence type="ECO:0000313" key="12">
    <source>
        <dbReference type="Proteomes" id="UP000239663"/>
    </source>
</evidence>
<dbReference type="EMBL" id="PKOZ01000002">
    <property type="protein sequence ID" value="PQD96231.1"/>
    <property type="molecule type" value="Genomic_DNA"/>
</dbReference>
<dbReference type="NCBIfam" id="TIGR02492">
    <property type="entry name" value="flgK_ends"/>
    <property type="match status" value="1"/>
</dbReference>
<name>A0A2S7N2B1_9BACI</name>
<evidence type="ECO:0000256" key="6">
    <source>
        <dbReference type="ARBA" id="ARBA00023143"/>
    </source>
</evidence>
<evidence type="ECO:0000256" key="1">
    <source>
        <dbReference type="ARBA" id="ARBA00004365"/>
    </source>
</evidence>
<gene>
    <name evidence="7" type="primary">flgK</name>
    <name evidence="11" type="ORF">CYL18_06445</name>
</gene>
<dbReference type="InterPro" id="IPR053927">
    <property type="entry name" value="FlgK_helical"/>
</dbReference>
<dbReference type="InterPro" id="IPR001444">
    <property type="entry name" value="Flag_bb_rod_N"/>
</dbReference>